<evidence type="ECO:0000313" key="1">
    <source>
        <dbReference type="EMBL" id="MPL81815.1"/>
    </source>
</evidence>
<dbReference type="AlphaFoldDB" id="A0A644USW9"/>
<name>A0A644USW9_9ZZZZ</name>
<sequence>MKKSILKIFILVFIFSSCEDLSKLTQFKMDFKESVTIQKSVPFDTPFDFFTPDIQTNSESVFAVNNTSKDLVEQIKLTQLKLTLKSPSEGDFGFLKSISIFVSAGSDLPEIKVAWKDNIPLTAGKELVLDVTNADLQEYIKKDSFKLKLNTVTRKILGSDYQIDLYTEFLVDVKVLGL</sequence>
<dbReference type="EMBL" id="VSSQ01000155">
    <property type="protein sequence ID" value="MPL81815.1"/>
    <property type="molecule type" value="Genomic_DNA"/>
</dbReference>
<reference evidence="1" key="1">
    <citation type="submission" date="2019-08" db="EMBL/GenBank/DDBJ databases">
        <authorList>
            <person name="Kucharzyk K."/>
            <person name="Murdoch R.W."/>
            <person name="Higgins S."/>
            <person name="Loffler F."/>
        </authorList>
    </citation>
    <scope>NUCLEOTIDE SEQUENCE</scope>
</reference>
<protein>
    <submittedName>
        <fullName evidence="1">Uncharacterized protein</fullName>
    </submittedName>
</protein>
<organism evidence="1">
    <name type="scientific">bioreactor metagenome</name>
    <dbReference type="NCBI Taxonomy" id="1076179"/>
    <lineage>
        <taxon>unclassified sequences</taxon>
        <taxon>metagenomes</taxon>
        <taxon>ecological metagenomes</taxon>
    </lineage>
</organism>
<dbReference type="PROSITE" id="PS51257">
    <property type="entry name" value="PROKAR_LIPOPROTEIN"/>
    <property type="match status" value="1"/>
</dbReference>
<comment type="caution">
    <text evidence="1">The sequence shown here is derived from an EMBL/GenBank/DDBJ whole genome shotgun (WGS) entry which is preliminary data.</text>
</comment>
<gene>
    <name evidence="1" type="ORF">SDC9_27745</name>
</gene>
<proteinExistence type="predicted"/>
<accession>A0A644USW9</accession>